<evidence type="ECO:0000256" key="1">
    <source>
        <dbReference type="SAM" id="SignalP"/>
    </source>
</evidence>
<keyword evidence="1" id="KW-0732">Signal</keyword>
<protein>
    <submittedName>
        <fullName evidence="2">Uncharacterized protein</fullName>
    </submittedName>
</protein>
<proteinExistence type="predicted"/>
<accession>A0A4U6XUF3</accession>
<evidence type="ECO:0000313" key="2">
    <source>
        <dbReference type="EMBL" id="TKW59562.1"/>
    </source>
</evidence>
<keyword evidence="3" id="KW-1185">Reference proteome</keyword>
<feature type="chain" id="PRO_5020641626" evidence="1">
    <location>
        <begin position="22"/>
        <end position="53"/>
    </location>
</feature>
<name>A0A4U6XUF3_9PEZI</name>
<sequence>MKAVNILLSVIALASTTIAAGDPGAGCTTDLHRWHWRFEPWLRLVLPLCFTVR</sequence>
<comment type="caution">
    <text evidence="2">The sequence shown here is derived from an EMBL/GenBank/DDBJ whole genome shotgun (WGS) entry which is preliminary data.</text>
</comment>
<reference evidence="2 3" key="1">
    <citation type="journal article" date="2019" name="PLoS ONE">
        <title>Comparative genome analysis indicates high evolutionary potential of pathogenicity genes in Colletotrichum tanaceti.</title>
        <authorList>
            <person name="Lelwala R.V."/>
            <person name="Korhonen P.K."/>
            <person name="Young N.D."/>
            <person name="Scott J.B."/>
            <person name="Ades P.A."/>
            <person name="Gasser R.B."/>
            <person name="Taylor P.W.J."/>
        </authorList>
    </citation>
    <scope>NUCLEOTIDE SEQUENCE [LARGE SCALE GENOMIC DNA]</scope>
    <source>
        <strain evidence="2">BRIP57314</strain>
    </source>
</reference>
<dbReference type="AlphaFoldDB" id="A0A4U6XUF3"/>
<feature type="signal peptide" evidence="1">
    <location>
        <begin position="1"/>
        <end position="21"/>
    </location>
</feature>
<evidence type="ECO:0000313" key="3">
    <source>
        <dbReference type="Proteomes" id="UP000310108"/>
    </source>
</evidence>
<dbReference type="Proteomes" id="UP000310108">
    <property type="component" value="Unassembled WGS sequence"/>
</dbReference>
<gene>
    <name evidence="2" type="ORF">CTA1_7826</name>
</gene>
<dbReference type="EMBL" id="PJEX01000007">
    <property type="protein sequence ID" value="TKW59562.1"/>
    <property type="molecule type" value="Genomic_DNA"/>
</dbReference>
<organism evidence="2 3">
    <name type="scientific">Colletotrichum tanaceti</name>
    <dbReference type="NCBI Taxonomy" id="1306861"/>
    <lineage>
        <taxon>Eukaryota</taxon>
        <taxon>Fungi</taxon>
        <taxon>Dikarya</taxon>
        <taxon>Ascomycota</taxon>
        <taxon>Pezizomycotina</taxon>
        <taxon>Sordariomycetes</taxon>
        <taxon>Hypocreomycetidae</taxon>
        <taxon>Glomerellales</taxon>
        <taxon>Glomerellaceae</taxon>
        <taxon>Colletotrichum</taxon>
        <taxon>Colletotrichum destructivum species complex</taxon>
    </lineage>
</organism>